<feature type="region of interest" description="Disordered" evidence="1">
    <location>
        <begin position="23"/>
        <end position="53"/>
    </location>
</feature>
<dbReference type="EMBL" id="LRGB01022072">
    <property type="protein sequence ID" value="KZR97262.1"/>
    <property type="molecule type" value="Genomic_DNA"/>
</dbReference>
<sequence length="53" mass="6064">MDEQKPITNLISQPEEFVIERQRLPSKKLQQESNSNEETIGVDWCSSSAAEQN</sequence>
<comment type="caution">
    <text evidence="2">The sequence shown here is derived from an EMBL/GenBank/DDBJ whole genome shotgun (WGS) entry which is preliminary data.</text>
</comment>
<dbReference type="Proteomes" id="UP000076858">
    <property type="component" value="Unassembled WGS sequence"/>
</dbReference>
<proteinExistence type="predicted"/>
<evidence type="ECO:0000256" key="1">
    <source>
        <dbReference type="SAM" id="MobiDB-lite"/>
    </source>
</evidence>
<evidence type="ECO:0000313" key="2">
    <source>
        <dbReference type="EMBL" id="KZR97262.1"/>
    </source>
</evidence>
<reference evidence="2 3" key="1">
    <citation type="submission" date="2016-03" db="EMBL/GenBank/DDBJ databases">
        <title>EvidentialGene: Evidence-directed Construction of Genes on Genomes.</title>
        <authorList>
            <person name="Gilbert D.G."/>
            <person name="Choi J.-H."/>
            <person name="Mockaitis K."/>
            <person name="Colbourne J."/>
            <person name="Pfrender M."/>
        </authorList>
    </citation>
    <scope>NUCLEOTIDE SEQUENCE [LARGE SCALE GENOMIC DNA]</scope>
    <source>
        <strain evidence="2 3">Xinb3</strain>
        <tissue evidence="2">Complete organism</tissue>
    </source>
</reference>
<protein>
    <submittedName>
        <fullName evidence="2">Uncharacterized protein</fullName>
    </submittedName>
</protein>
<organism evidence="2 3">
    <name type="scientific">Daphnia magna</name>
    <dbReference type="NCBI Taxonomy" id="35525"/>
    <lineage>
        <taxon>Eukaryota</taxon>
        <taxon>Metazoa</taxon>
        <taxon>Ecdysozoa</taxon>
        <taxon>Arthropoda</taxon>
        <taxon>Crustacea</taxon>
        <taxon>Branchiopoda</taxon>
        <taxon>Diplostraca</taxon>
        <taxon>Cladocera</taxon>
        <taxon>Anomopoda</taxon>
        <taxon>Daphniidae</taxon>
        <taxon>Daphnia</taxon>
    </lineage>
</organism>
<gene>
    <name evidence="2" type="ORF">APZ42_007958</name>
</gene>
<dbReference type="AlphaFoldDB" id="A0A164EYW0"/>
<keyword evidence="3" id="KW-1185">Reference proteome</keyword>
<name>A0A164EYW0_9CRUS</name>
<accession>A0A164EYW0</accession>
<evidence type="ECO:0000313" key="3">
    <source>
        <dbReference type="Proteomes" id="UP000076858"/>
    </source>
</evidence>